<dbReference type="Gene3D" id="1.10.3720.10">
    <property type="entry name" value="MetI-like"/>
    <property type="match status" value="1"/>
</dbReference>
<reference evidence="10 11" key="1">
    <citation type="submission" date="2018-09" db="EMBL/GenBank/DDBJ databases">
        <title>Paenibacillus aracenensis nov. sp. isolated from a cave in southern Spain.</title>
        <authorList>
            <person name="Jurado V."/>
            <person name="Gutierrez-Patricio S."/>
            <person name="Gonzalez-Pimentel J.L."/>
            <person name="Miller A.Z."/>
            <person name="Laiz L."/>
            <person name="Saiz-Jimenez C."/>
        </authorList>
    </citation>
    <scope>NUCLEOTIDE SEQUENCE [LARGE SCALE GENOMIC DNA]</scope>
    <source>
        <strain evidence="10 11">DSM 22867</strain>
    </source>
</reference>
<comment type="subcellular location">
    <subcellularLocation>
        <location evidence="1 8">Cell membrane</location>
        <topology evidence="1 8">Multi-pass membrane protein</topology>
    </subcellularLocation>
</comment>
<keyword evidence="6 8" id="KW-1133">Transmembrane helix</keyword>
<feature type="domain" description="ABC transmembrane type-1" evidence="9">
    <location>
        <begin position="28"/>
        <end position="223"/>
    </location>
</feature>
<protein>
    <submittedName>
        <fullName evidence="10">ABC transporter permease</fullName>
    </submittedName>
</protein>
<gene>
    <name evidence="10" type="ORF">D3P08_25415</name>
</gene>
<feature type="transmembrane region" description="Helical" evidence="8">
    <location>
        <begin position="203"/>
        <end position="226"/>
    </location>
</feature>
<dbReference type="InterPro" id="IPR000515">
    <property type="entry name" value="MetI-like"/>
</dbReference>
<accession>A0A3A1UP40</accession>
<evidence type="ECO:0000256" key="7">
    <source>
        <dbReference type="ARBA" id="ARBA00023136"/>
    </source>
</evidence>
<evidence type="ECO:0000256" key="8">
    <source>
        <dbReference type="RuleBase" id="RU363032"/>
    </source>
</evidence>
<organism evidence="10 11">
    <name type="scientific">Paenibacillus nanensis</name>
    <dbReference type="NCBI Taxonomy" id="393251"/>
    <lineage>
        <taxon>Bacteria</taxon>
        <taxon>Bacillati</taxon>
        <taxon>Bacillota</taxon>
        <taxon>Bacilli</taxon>
        <taxon>Bacillales</taxon>
        <taxon>Paenibacillaceae</taxon>
        <taxon>Paenibacillus</taxon>
    </lineage>
</organism>
<dbReference type="OrthoDB" id="9793490at2"/>
<dbReference type="GO" id="GO:0005886">
    <property type="term" value="C:plasma membrane"/>
    <property type="evidence" value="ECO:0007669"/>
    <property type="project" value="UniProtKB-SubCell"/>
</dbReference>
<evidence type="ECO:0000313" key="11">
    <source>
        <dbReference type="Proteomes" id="UP000266482"/>
    </source>
</evidence>
<dbReference type="InterPro" id="IPR035906">
    <property type="entry name" value="MetI-like_sf"/>
</dbReference>
<feature type="transmembrane region" description="Helical" evidence="8">
    <location>
        <begin position="138"/>
        <end position="158"/>
    </location>
</feature>
<proteinExistence type="inferred from homology"/>
<evidence type="ECO:0000256" key="3">
    <source>
        <dbReference type="ARBA" id="ARBA00022448"/>
    </source>
</evidence>
<dbReference type="EMBL" id="QXQA01000024">
    <property type="protein sequence ID" value="RIX47286.1"/>
    <property type="molecule type" value="Genomic_DNA"/>
</dbReference>
<evidence type="ECO:0000259" key="9">
    <source>
        <dbReference type="PROSITE" id="PS50928"/>
    </source>
</evidence>
<keyword evidence="4" id="KW-1003">Cell membrane</keyword>
<keyword evidence="11" id="KW-1185">Reference proteome</keyword>
<keyword evidence="7 8" id="KW-0472">Membrane</keyword>
<dbReference type="CDD" id="cd06261">
    <property type="entry name" value="TM_PBP2"/>
    <property type="match status" value="1"/>
</dbReference>
<sequence length="236" mass="25621">MLAANVEKEPTFWQSVMEIDWKVVGKATNETLYMLGYSLLFTVILGLLLGVLLFLTSDKQLLGGKFYARIIYGALSLLVNVLRSVPFVILMILIMPFTKFLVGTKIGVVGAIPPLVVAAAPFFARLVESALREVDRGVIEAATAMGASKGMIVLHVLLREARTGLIAAVTITAVTLVSYTAMSGVIGGGGLGDLAMRYGYQRFMIEVMAVTVLLMLILVQILQMVGDALVRYFSRR</sequence>
<dbReference type="AlphaFoldDB" id="A0A3A1UP40"/>
<dbReference type="GO" id="GO:0048473">
    <property type="term" value="P:D-methionine transmembrane transport"/>
    <property type="evidence" value="ECO:0007669"/>
    <property type="project" value="TreeGrafter"/>
</dbReference>
<feature type="transmembrane region" description="Helical" evidence="8">
    <location>
        <begin position="32"/>
        <end position="55"/>
    </location>
</feature>
<dbReference type="FunFam" id="1.10.3720.10:FF:000002">
    <property type="entry name" value="D-methionine ABC transporter permease MetI"/>
    <property type="match status" value="1"/>
</dbReference>
<comment type="similarity">
    <text evidence="2">Belongs to the binding-protein-dependent transport system permease family. CysTW subfamily.</text>
</comment>
<feature type="transmembrane region" description="Helical" evidence="8">
    <location>
        <begin position="106"/>
        <end position="126"/>
    </location>
</feature>
<evidence type="ECO:0000313" key="10">
    <source>
        <dbReference type="EMBL" id="RIX47286.1"/>
    </source>
</evidence>
<evidence type="ECO:0000256" key="5">
    <source>
        <dbReference type="ARBA" id="ARBA00022692"/>
    </source>
</evidence>
<feature type="transmembrane region" description="Helical" evidence="8">
    <location>
        <begin position="67"/>
        <end position="94"/>
    </location>
</feature>
<feature type="transmembrane region" description="Helical" evidence="8">
    <location>
        <begin position="164"/>
        <end position="191"/>
    </location>
</feature>
<dbReference type="PANTHER" id="PTHR30450">
    <property type="entry name" value="ABC TRANSPORTER PERMEASE"/>
    <property type="match status" value="1"/>
</dbReference>
<comment type="caution">
    <text evidence="10">The sequence shown here is derived from an EMBL/GenBank/DDBJ whole genome shotgun (WGS) entry which is preliminary data.</text>
</comment>
<evidence type="ECO:0000256" key="1">
    <source>
        <dbReference type="ARBA" id="ARBA00004651"/>
    </source>
</evidence>
<dbReference type="SUPFAM" id="SSF161098">
    <property type="entry name" value="MetI-like"/>
    <property type="match status" value="1"/>
</dbReference>
<dbReference type="PROSITE" id="PS50928">
    <property type="entry name" value="ABC_TM1"/>
    <property type="match status" value="1"/>
</dbReference>
<evidence type="ECO:0000256" key="4">
    <source>
        <dbReference type="ARBA" id="ARBA00022475"/>
    </source>
</evidence>
<evidence type="ECO:0000256" key="2">
    <source>
        <dbReference type="ARBA" id="ARBA00007069"/>
    </source>
</evidence>
<name>A0A3A1UP40_9BACL</name>
<dbReference type="Pfam" id="PF00528">
    <property type="entry name" value="BPD_transp_1"/>
    <property type="match status" value="1"/>
</dbReference>
<keyword evidence="3 8" id="KW-0813">Transport</keyword>
<keyword evidence="5 8" id="KW-0812">Transmembrane</keyword>
<dbReference type="InterPro" id="IPR051322">
    <property type="entry name" value="AA_ABC_Transporter_Permease"/>
</dbReference>
<dbReference type="PANTHER" id="PTHR30450:SF1">
    <property type="entry name" value="D-METHIONINE TRANSPORT SYSTEM PERMEASE PROTEIN METI-RELATED"/>
    <property type="match status" value="1"/>
</dbReference>
<dbReference type="Proteomes" id="UP000266482">
    <property type="component" value="Unassembled WGS sequence"/>
</dbReference>
<evidence type="ECO:0000256" key="6">
    <source>
        <dbReference type="ARBA" id="ARBA00022989"/>
    </source>
</evidence>